<dbReference type="Pfam" id="PF13649">
    <property type="entry name" value="Methyltransf_25"/>
    <property type="match status" value="1"/>
</dbReference>
<dbReference type="PANTHER" id="PTHR43861">
    <property type="entry name" value="TRANS-ACONITATE 2-METHYLTRANSFERASE-RELATED"/>
    <property type="match status" value="1"/>
</dbReference>
<accession>A0A0M0GB46</accession>
<dbReference type="EMBL" id="LGUF01000007">
    <property type="protein sequence ID" value="KON86973.1"/>
    <property type="molecule type" value="Genomic_DNA"/>
</dbReference>
<dbReference type="Gene3D" id="2.20.25.110">
    <property type="entry name" value="S-adenosyl-L-methionine-dependent methyltransferases"/>
    <property type="match status" value="1"/>
</dbReference>
<dbReference type="RefSeq" id="WP_053434328.1">
    <property type="nucleotide sequence ID" value="NZ_LGUF01000007.1"/>
</dbReference>
<dbReference type="PATRIC" id="fig|1459.3.peg.1968"/>
<dbReference type="InterPro" id="IPR041698">
    <property type="entry name" value="Methyltransf_25"/>
</dbReference>
<keyword evidence="1 3" id="KW-0808">Transferase</keyword>
<organism evidence="3 4">
    <name type="scientific">Sporosarcina globispora</name>
    <name type="common">Bacillus globisporus</name>
    <dbReference type="NCBI Taxonomy" id="1459"/>
    <lineage>
        <taxon>Bacteria</taxon>
        <taxon>Bacillati</taxon>
        <taxon>Bacillota</taxon>
        <taxon>Bacilli</taxon>
        <taxon>Bacillales</taxon>
        <taxon>Caryophanaceae</taxon>
        <taxon>Sporosarcina</taxon>
    </lineage>
</organism>
<sequence>MSYGKFAYLYDRLMEDVPYDSWIKLVNEKHAEFNVPGKKLLDLACGTGQLSVRLSKQGYEVTGVDLSEDMLAVAQTKAEQNGLQIPFYQQNMAELEGFSEFDIIGIFCDSLNYLERESDVKDTFLRVSSHLKDDGLFIFDVHSIYKIMQIFMNQTFAENDEDISYIWYSYQGEFPNSVEHDLSFFVLDEETGKYDRYDELHFQRTYPVDQYESWLGECGFELLDISADFEDGAPGSQAERIIFIAKKKVINS</sequence>
<evidence type="ECO:0000313" key="3">
    <source>
        <dbReference type="EMBL" id="KON86973.1"/>
    </source>
</evidence>
<proteinExistence type="predicted"/>
<feature type="domain" description="Methyltransferase" evidence="2">
    <location>
        <begin position="41"/>
        <end position="135"/>
    </location>
</feature>
<reference evidence="4" key="1">
    <citation type="submission" date="2015-07" db="EMBL/GenBank/DDBJ databases">
        <title>Fjat-10036 dsm4.</title>
        <authorList>
            <person name="Liu B."/>
            <person name="Wang J."/>
            <person name="Zhu Y."/>
            <person name="Liu G."/>
            <person name="Chen Q."/>
            <person name="Chen Z."/>
            <person name="Lan J."/>
            <person name="Che J."/>
            <person name="Ge C."/>
            <person name="Shi H."/>
            <person name="Pan Z."/>
            <person name="Liu X."/>
        </authorList>
    </citation>
    <scope>NUCLEOTIDE SEQUENCE [LARGE SCALE GENOMIC DNA]</scope>
    <source>
        <strain evidence="4">DSM 4</strain>
    </source>
</reference>
<dbReference type="Proteomes" id="UP000037109">
    <property type="component" value="Unassembled WGS sequence"/>
</dbReference>
<gene>
    <name evidence="3" type="ORF">AF332_09240</name>
</gene>
<protein>
    <submittedName>
        <fullName evidence="3">Methyltransferase</fullName>
    </submittedName>
</protein>
<dbReference type="Gene3D" id="3.40.50.150">
    <property type="entry name" value="Vaccinia Virus protein VP39"/>
    <property type="match status" value="1"/>
</dbReference>
<evidence type="ECO:0000256" key="1">
    <source>
        <dbReference type="ARBA" id="ARBA00022679"/>
    </source>
</evidence>
<dbReference type="InterPro" id="IPR029063">
    <property type="entry name" value="SAM-dependent_MTases_sf"/>
</dbReference>
<dbReference type="GO" id="GO:0032259">
    <property type="term" value="P:methylation"/>
    <property type="evidence" value="ECO:0007669"/>
    <property type="project" value="UniProtKB-KW"/>
</dbReference>
<dbReference type="STRING" id="1459.AF332_09240"/>
<dbReference type="SUPFAM" id="SSF53335">
    <property type="entry name" value="S-adenosyl-L-methionine-dependent methyltransferases"/>
    <property type="match status" value="1"/>
</dbReference>
<dbReference type="OrthoDB" id="9811589at2"/>
<keyword evidence="3" id="KW-0489">Methyltransferase</keyword>
<name>A0A0M0GB46_SPOGL</name>
<dbReference type="GO" id="GO:0008168">
    <property type="term" value="F:methyltransferase activity"/>
    <property type="evidence" value="ECO:0007669"/>
    <property type="project" value="UniProtKB-KW"/>
</dbReference>
<keyword evidence="4" id="KW-1185">Reference proteome</keyword>
<evidence type="ECO:0000313" key="4">
    <source>
        <dbReference type="Proteomes" id="UP000037109"/>
    </source>
</evidence>
<dbReference type="CDD" id="cd02440">
    <property type="entry name" value="AdoMet_MTases"/>
    <property type="match status" value="1"/>
</dbReference>
<dbReference type="AlphaFoldDB" id="A0A0M0GB46"/>
<comment type="caution">
    <text evidence="3">The sequence shown here is derived from an EMBL/GenBank/DDBJ whole genome shotgun (WGS) entry which is preliminary data.</text>
</comment>
<evidence type="ECO:0000259" key="2">
    <source>
        <dbReference type="Pfam" id="PF13649"/>
    </source>
</evidence>